<dbReference type="OrthoDB" id="9804822at2"/>
<keyword evidence="4 6" id="KW-1133">Transmembrane helix</keyword>
<feature type="transmembrane region" description="Helical" evidence="6">
    <location>
        <begin position="179"/>
        <end position="197"/>
    </location>
</feature>
<proteinExistence type="predicted"/>
<name>A0A1P8KIW8_9BACT</name>
<dbReference type="RefSeq" id="WP_076083133.1">
    <property type="nucleotide sequence ID" value="NZ_CP019070.1"/>
</dbReference>
<evidence type="ECO:0000256" key="4">
    <source>
        <dbReference type="ARBA" id="ARBA00022989"/>
    </source>
</evidence>
<dbReference type="AlphaFoldDB" id="A0A1P8KIW8"/>
<keyword evidence="5 6" id="KW-0472">Membrane</keyword>
<evidence type="ECO:0000256" key="5">
    <source>
        <dbReference type="ARBA" id="ARBA00023136"/>
    </source>
</evidence>
<gene>
    <name evidence="7" type="ORF">LPB137_00885</name>
</gene>
<evidence type="ECO:0000313" key="8">
    <source>
        <dbReference type="Proteomes" id="UP000186074"/>
    </source>
</evidence>
<feature type="transmembrane region" description="Helical" evidence="6">
    <location>
        <begin position="71"/>
        <end position="91"/>
    </location>
</feature>
<keyword evidence="3 6" id="KW-0812">Transmembrane</keyword>
<dbReference type="KEGG" id="alp:LPB137_00885"/>
<dbReference type="Pfam" id="PF01810">
    <property type="entry name" value="LysE"/>
    <property type="match status" value="1"/>
</dbReference>
<feature type="transmembrane region" description="Helical" evidence="6">
    <location>
        <begin position="139"/>
        <end position="159"/>
    </location>
</feature>
<dbReference type="InterPro" id="IPR001123">
    <property type="entry name" value="LeuE-type"/>
</dbReference>
<dbReference type="Proteomes" id="UP000186074">
    <property type="component" value="Chromosome"/>
</dbReference>
<evidence type="ECO:0000313" key="7">
    <source>
        <dbReference type="EMBL" id="APW64492.1"/>
    </source>
</evidence>
<dbReference type="GO" id="GO:0033228">
    <property type="term" value="P:cysteine export across plasma membrane"/>
    <property type="evidence" value="ECO:0007669"/>
    <property type="project" value="TreeGrafter"/>
</dbReference>
<dbReference type="GO" id="GO:0005886">
    <property type="term" value="C:plasma membrane"/>
    <property type="evidence" value="ECO:0007669"/>
    <property type="project" value="UniProtKB-SubCell"/>
</dbReference>
<dbReference type="STRING" id="1850254.LPB137_00885"/>
<keyword evidence="8" id="KW-1185">Reference proteome</keyword>
<dbReference type="GO" id="GO:0015171">
    <property type="term" value="F:amino acid transmembrane transporter activity"/>
    <property type="evidence" value="ECO:0007669"/>
    <property type="project" value="TreeGrafter"/>
</dbReference>
<dbReference type="PANTHER" id="PTHR30086:SF20">
    <property type="entry name" value="ARGININE EXPORTER PROTEIN ARGO-RELATED"/>
    <property type="match status" value="1"/>
</dbReference>
<dbReference type="PANTHER" id="PTHR30086">
    <property type="entry name" value="ARGININE EXPORTER PROTEIN ARGO"/>
    <property type="match status" value="1"/>
</dbReference>
<feature type="transmembrane region" description="Helical" evidence="6">
    <location>
        <begin position="6"/>
        <end position="28"/>
    </location>
</feature>
<accession>A0A1P8KIW8</accession>
<evidence type="ECO:0000256" key="1">
    <source>
        <dbReference type="ARBA" id="ARBA00004651"/>
    </source>
</evidence>
<sequence length="199" mass="22044">MTLTILIAMLSFSLAMSISPGPVNILILSSSINNGFLKTFAFISGATIGFTLLLIFVSFGLSTILLDYPDFLKYLGLFGALFIIFMGYKIASSTPDIEIKDDIKYLKFYEGFLLQWLNPKAWIASVSGTSMFSINQSSLLIFVVIYFIVCYLSLSSWGLLGQKAKVLLNTNSRLKVFNIFMGSILIFSALSLIVINFSK</sequence>
<protein>
    <submittedName>
        <fullName evidence="7">Lysine transporter LysE</fullName>
    </submittedName>
</protein>
<keyword evidence="2" id="KW-1003">Cell membrane</keyword>
<dbReference type="EMBL" id="CP019070">
    <property type="protein sequence ID" value="APW64492.1"/>
    <property type="molecule type" value="Genomic_DNA"/>
</dbReference>
<evidence type="ECO:0000256" key="6">
    <source>
        <dbReference type="SAM" id="Phobius"/>
    </source>
</evidence>
<evidence type="ECO:0000256" key="2">
    <source>
        <dbReference type="ARBA" id="ARBA00022475"/>
    </source>
</evidence>
<feature type="transmembrane region" description="Helical" evidence="6">
    <location>
        <begin position="40"/>
        <end position="65"/>
    </location>
</feature>
<organism evidence="7 8">
    <name type="scientific">Poseidonibacter parvus</name>
    <dbReference type="NCBI Taxonomy" id="1850254"/>
    <lineage>
        <taxon>Bacteria</taxon>
        <taxon>Pseudomonadati</taxon>
        <taxon>Campylobacterota</taxon>
        <taxon>Epsilonproteobacteria</taxon>
        <taxon>Campylobacterales</taxon>
        <taxon>Arcobacteraceae</taxon>
        <taxon>Poseidonibacter</taxon>
    </lineage>
</organism>
<reference evidence="7 8" key="1">
    <citation type="submission" date="2017-01" db="EMBL/GenBank/DDBJ databases">
        <title>Genome sequencing of Arcobacter sp. LPB0137.</title>
        <authorList>
            <person name="Lee G.-W."/>
            <person name="Yi H."/>
        </authorList>
    </citation>
    <scope>NUCLEOTIDE SEQUENCE [LARGE SCALE GENOMIC DNA]</scope>
    <source>
        <strain evidence="7 8">LPB0137</strain>
    </source>
</reference>
<comment type="subcellular location">
    <subcellularLocation>
        <location evidence="1">Cell membrane</location>
        <topology evidence="1">Multi-pass membrane protein</topology>
    </subcellularLocation>
</comment>
<evidence type="ECO:0000256" key="3">
    <source>
        <dbReference type="ARBA" id="ARBA00022692"/>
    </source>
</evidence>